<organism evidence="6 7">
    <name type="scientific">Venturia effusa</name>
    <dbReference type="NCBI Taxonomy" id="50376"/>
    <lineage>
        <taxon>Eukaryota</taxon>
        <taxon>Fungi</taxon>
        <taxon>Dikarya</taxon>
        <taxon>Ascomycota</taxon>
        <taxon>Pezizomycotina</taxon>
        <taxon>Dothideomycetes</taxon>
        <taxon>Pleosporomycetidae</taxon>
        <taxon>Venturiales</taxon>
        <taxon>Venturiaceae</taxon>
        <taxon>Venturia</taxon>
    </lineage>
</organism>
<keyword evidence="7" id="KW-1185">Reference proteome</keyword>
<keyword evidence="3 5" id="KW-1133">Transmembrane helix</keyword>
<comment type="subcellular location">
    <subcellularLocation>
        <location evidence="1">Membrane</location>
    </subcellularLocation>
</comment>
<dbReference type="InterPro" id="IPR001129">
    <property type="entry name" value="Membr-assoc_MAPEG"/>
</dbReference>
<evidence type="ECO:0000256" key="4">
    <source>
        <dbReference type="ARBA" id="ARBA00023136"/>
    </source>
</evidence>
<evidence type="ECO:0000256" key="2">
    <source>
        <dbReference type="ARBA" id="ARBA00022692"/>
    </source>
</evidence>
<evidence type="ECO:0000313" key="6">
    <source>
        <dbReference type="EMBL" id="QDS73240.1"/>
    </source>
</evidence>
<name>A0A517LC64_9PEZI</name>
<keyword evidence="2 5" id="KW-0812">Transmembrane</keyword>
<dbReference type="AlphaFoldDB" id="A0A517LC64"/>
<proteinExistence type="predicted"/>
<dbReference type="SUPFAM" id="SSF161084">
    <property type="entry name" value="MAPEG domain-like"/>
    <property type="match status" value="1"/>
</dbReference>
<evidence type="ECO:0000256" key="3">
    <source>
        <dbReference type="ARBA" id="ARBA00022989"/>
    </source>
</evidence>
<dbReference type="GO" id="GO:0016020">
    <property type="term" value="C:membrane"/>
    <property type="evidence" value="ECO:0007669"/>
    <property type="project" value="UniProtKB-SubCell"/>
</dbReference>
<evidence type="ECO:0000256" key="1">
    <source>
        <dbReference type="ARBA" id="ARBA00004370"/>
    </source>
</evidence>
<dbReference type="OrthoDB" id="2122304at2759"/>
<dbReference type="InterPro" id="IPR023352">
    <property type="entry name" value="MAPEG-like_dom_sf"/>
</dbReference>
<evidence type="ECO:0000256" key="5">
    <source>
        <dbReference type="SAM" id="Phobius"/>
    </source>
</evidence>
<reference evidence="6 7" key="1">
    <citation type="submission" date="2019-07" db="EMBL/GenBank/DDBJ databases">
        <title>Finished genome of Venturia effusa.</title>
        <authorList>
            <person name="Young C.A."/>
            <person name="Cox M.P."/>
            <person name="Ganley A.R.D."/>
            <person name="David W.J."/>
        </authorList>
    </citation>
    <scope>NUCLEOTIDE SEQUENCE [LARGE SCALE GENOMIC DNA]</scope>
    <source>
        <strain evidence="7">albino</strain>
    </source>
</reference>
<dbReference type="Proteomes" id="UP000316270">
    <property type="component" value="Chromosome 9"/>
</dbReference>
<dbReference type="EMBL" id="CP042193">
    <property type="protein sequence ID" value="QDS73240.1"/>
    <property type="molecule type" value="Genomic_DNA"/>
</dbReference>
<feature type="transmembrane region" description="Helical" evidence="5">
    <location>
        <begin position="6"/>
        <end position="22"/>
    </location>
</feature>
<protein>
    <recommendedName>
        <fullName evidence="8">Membrane-associated, eicosanoid/glutathione metabolism (MAPEG) protein</fullName>
    </recommendedName>
</protein>
<keyword evidence="4 5" id="KW-0472">Membrane</keyword>
<dbReference type="Pfam" id="PF01124">
    <property type="entry name" value="MAPEG"/>
    <property type="match status" value="1"/>
</dbReference>
<accession>A0A517LC64</accession>
<dbReference type="Gene3D" id="1.20.120.550">
    <property type="entry name" value="Membrane associated eicosanoid/glutathione metabolism-like domain"/>
    <property type="match status" value="1"/>
</dbReference>
<dbReference type="PANTHER" id="PTHR35371:SF2">
    <property type="entry name" value="MAPEG FAMILY PROTEIN"/>
    <property type="match status" value="1"/>
</dbReference>
<sequence>MPPLTIPALFLGFNWFYAYGILSSRTLKQFYGIDHNSSPRQDLNKYAEMAVREGKMTREQVDMVQRCEAASANSVEGYTLFVGAVLFALYAKVPVSVVNKACAVYTVARLAYGPIYIFVSDDRWSQFRGLTWWTGNLSCLYLLWQGAKHAL</sequence>
<evidence type="ECO:0008006" key="8">
    <source>
        <dbReference type="Google" id="ProtNLM"/>
    </source>
</evidence>
<gene>
    <name evidence="6" type="ORF">FKW77_004025</name>
</gene>
<evidence type="ECO:0000313" key="7">
    <source>
        <dbReference type="Proteomes" id="UP000316270"/>
    </source>
</evidence>
<dbReference type="PANTHER" id="PTHR35371">
    <property type="entry name" value="INNER MEMBRANE PROTEIN"/>
    <property type="match status" value="1"/>
</dbReference>